<proteinExistence type="predicted"/>
<dbReference type="EMBL" id="PVZG01000002">
    <property type="protein sequence ID" value="PRY32223.1"/>
    <property type="molecule type" value="Genomic_DNA"/>
</dbReference>
<reference evidence="1 2" key="1">
    <citation type="submission" date="2018-03" db="EMBL/GenBank/DDBJ databases">
        <title>Genomic Encyclopedia of Archaeal and Bacterial Type Strains, Phase II (KMG-II): from individual species to whole genera.</title>
        <authorList>
            <person name="Goeker M."/>
        </authorList>
    </citation>
    <scope>NUCLEOTIDE SEQUENCE [LARGE SCALE GENOMIC DNA]</scope>
    <source>
        <strain evidence="1 2">DSM 45348</strain>
    </source>
</reference>
<sequence length="358" mass="37940">MPRDRRPRPGVGLLAALAAGALLLAVPPAAYGRRTPPAPAAVAWPGVQRASLPADLADGTAYEPGVFVDARTSAGTARSRDGRTLRLVVRAADGSVRLLRALPSARNPSFQTLTVAGGRFVWFERTDGGVLEVWGAAVAGGPARRITADAGQARFYRSDDDLVFADGRLHWVAAGPGGATEVRAVALAGGPVDVRVVPGTWRLLSWPWLVDGIADTRGATTLRNLATGADVAVARPRRGTVGCSPVWCRIVSLDDEGYSRIELMRPGGGDRREVAGGTAATEIVDVAPLDRFEVFVTIGRTAELTGNAELLVHETGTRRTVQVSPDAGSVTYRNGVLWWSTGSQESFVRHTLDLRTVR</sequence>
<keyword evidence="2" id="KW-1185">Reference proteome</keyword>
<organism evidence="1 2">
    <name type="scientific">Pseudosporangium ferrugineum</name>
    <dbReference type="NCBI Taxonomy" id="439699"/>
    <lineage>
        <taxon>Bacteria</taxon>
        <taxon>Bacillati</taxon>
        <taxon>Actinomycetota</taxon>
        <taxon>Actinomycetes</taxon>
        <taxon>Micromonosporales</taxon>
        <taxon>Micromonosporaceae</taxon>
        <taxon>Pseudosporangium</taxon>
    </lineage>
</organism>
<evidence type="ECO:0000313" key="1">
    <source>
        <dbReference type="EMBL" id="PRY32223.1"/>
    </source>
</evidence>
<protein>
    <submittedName>
        <fullName evidence="1">Uncharacterized protein</fullName>
    </submittedName>
</protein>
<name>A0A2T0SFT6_9ACTN</name>
<accession>A0A2T0SFT6</accession>
<dbReference type="Proteomes" id="UP000239209">
    <property type="component" value="Unassembled WGS sequence"/>
</dbReference>
<dbReference type="AlphaFoldDB" id="A0A2T0SFT6"/>
<dbReference type="RefSeq" id="WP_245908061.1">
    <property type="nucleotide sequence ID" value="NZ_PVZG01000002.1"/>
</dbReference>
<comment type="caution">
    <text evidence="1">The sequence shown here is derived from an EMBL/GenBank/DDBJ whole genome shotgun (WGS) entry which is preliminary data.</text>
</comment>
<gene>
    <name evidence="1" type="ORF">CLV70_102434</name>
</gene>
<evidence type="ECO:0000313" key="2">
    <source>
        <dbReference type="Proteomes" id="UP000239209"/>
    </source>
</evidence>